<keyword evidence="7" id="KW-0479">Metal-binding</keyword>
<comment type="cofactor">
    <cofactor evidence="8">
        <name>Mn(2+)</name>
        <dbReference type="ChEBI" id="CHEBI:29035"/>
    </cofactor>
    <cofactor evidence="8">
        <name>Fe(2+)</name>
        <dbReference type="ChEBI" id="CHEBI:29033"/>
    </cofactor>
    <text evidence="8">Binds 1 Mn(2+) or Fe(2+) ion per subunit.</text>
</comment>
<feature type="binding site" evidence="7">
    <location>
        <position position="102"/>
    </location>
    <ligand>
        <name>Zn(2+)</name>
        <dbReference type="ChEBI" id="CHEBI:29105"/>
    </ligand>
</feature>
<keyword evidence="2" id="KW-0678">Repressor</keyword>
<dbReference type="GO" id="GO:0003700">
    <property type="term" value="F:DNA-binding transcription factor activity"/>
    <property type="evidence" value="ECO:0007669"/>
    <property type="project" value="InterPro"/>
</dbReference>
<dbReference type="SUPFAM" id="SSF46785">
    <property type="entry name" value="Winged helix' DNA-binding domain"/>
    <property type="match status" value="1"/>
</dbReference>
<dbReference type="AlphaFoldDB" id="A0A291IRY8"/>
<dbReference type="GO" id="GO:0045892">
    <property type="term" value="P:negative regulation of DNA-templated transcription"/>
    <property type="evidence" value="ECO:0007669"/>
    <property type="project" value="TreeGrafter"/>
</dbReference>
<comment type="cofactor">
    <cofactor evidence="7">
        <name>Zn(2+)</name>
        <dbReference type="ChEBI" id="CHEBI:29105"/>
    </cofactor>
    <text evidence="7">Binds 1 zinc ion per subunit.</text>
</comment>
<keyword evidence="4" id="KW-0805">Transcription regulation</keyword>
<dbReference type="Gene3D" id="3.30.1490.190">
    <property type="match status" value="1"/>
</dbReference>
<dbReference type="InterPro" id="IPR043135">
    <property type="entry name" value="Fur_C"/>
</dbReference>
<dbReference type="EMBL" id="CP023668">
    <property type="protein sequence ID" value="ATG97569.1"/>
    <property type="molecule type" value="Genomic_DNA"/>
</dbReference>
<keyword evidence="10" id="KW-1185">Reference proteome</keyword>
<dbReference type="Proteomes" id="UP000232227">
    <property type="component" value="Chromosome"/>
</dbReference>
<keyword evidence="6" id="KW-0804">Transcription</keyword>
<evidence type="ECO:0000256" key="2">
    <source>
        <dbReference type="ARBA" id="ARBA00022491"/>
    </source>
</evidence>
<dbReference type="InterPro" id="IPR036388">
    <property type="entry name" value="WH-like_DNA-bd_sf"/>
</dbReference>
<accession>A0A291IRY8</accession>
<dbReference type="PANTHER" id="PTHR33202">
    <property type="entry name" value="ZINC UPTAKE REGULATION PROTEIN"/>
    <property type="match status" value="1"/>
</dbReference>
<protein>
    <submittedName>
        <fullName evidence="9">Fur family transcriptional regulator</fullName>
    </submittedName>
</protein>
<proteinExistence type="inferred from homology"/>
<dbReference type="InterPro" id="IPR036390">
    <property type="entry name" value="WH_DNA-bd_sf"/>
</dbReference>
<evidence type="ECO:0000256" key="7">
    <source>
        <dbReference type="PIRSR" id="PIRSR602481-1"/>
    </source>
</evidence>
<comment type="similarity">
    <text evidence="1">Belongs to the Fur family.</text>
</comment>
<keyword evidence="5" id="KW-0238">DNA-binding</keyword>
<dbReference type="Gene3D" id="1.10.10.10">
    <property type="entry name" value="Winged helix-like DNA-binding domain superfamily/Winged helix DNA-binding domain"/>
    <property type="match status" value="1"/>
</dbReference>
<dbReference type="GO" id="GO:0000976">
    <property type="term" value="F:transcription cis-regulatory region binding"/>
    <property type="evidence" value="ECO:0007669"/>
    <property type="project" value="TreeGrafter"/>
</dbReference>
<evidence type="ECO:0000256" key="4">
    <source>
        <dbReference type="ARBA" id="ARBA00023015"/>
    </source>
</evidence>
<feature type="binding site" evidence="7">
    <location>
        <position position="149"/>
    </location>
    <ligand>
        <name>Zn(2+)</name>
        <dbReference type="ChEBI" id="CHEBI:29105"/>
    </ligand>
</feature>
<evidence type="ECO:0000256" key="1">
    <source>
        <dbReference type="ARBA" id="ARBA00007957"/>
    </source>
</evidence>
<evidence type="ECO:0000256" key="8">
    <source>
        <dbReference type="PIRSR" id="PIRSR602481-2"/>
    </source>
</evidence>
<evidence type="ECO:0000256" key="6">
    <source>
        <dbReference type="ARBA" id="ARBA00023163"/>
    </source>
</evidence>
<dbReference type="PANTHER" id="PTHR33202:SF7">
    <property type="entry name" value="FERRIC UPTAKE REGULATION PROTEIN"/>
    <property type="match status" value="1"/>
</dbReference>
<sequence>MKRHLTEEQQAAYDSIIQVLKDKGIKITKVRESIIEMLLMNEHATTSEIVKSLKDELDNVNTASVYNTLDLLLAEHIVSANTFNGKQICYEIVERNTIHFSCIKCDRVYHIRSDEIEEKSFKDLEKLGDSIGFKMDHFKIECHGTCQSCLLKEHKQERKGAKA</sequence>
<dbReference type="GO" id="GO:1900376">
    <property type="term" value="P:regulation of secondary metabolite biosynthetic process"/>
    <property type="evidence" value="ECO:0007669"/>
    <property type="project" value="TreeGrafter"/>
</dbReference>
<evidence type="ECO:0000313" key="9">
    <source>
        <dbReference type="EMBL" id="ATG97569.1"/>
    </source>
</evidence>
<reference evidence="9 10" key="1">
    <citation type="submission" date="2017-09" db="EMBL/GenBank/DDBJ databases">
        <title>SPAdes assembly of the Mesoplasma lactucae genome.</title>
        <authorList>
            <person name="Knight T.F."/>
            <person name="Rubinstein R."/>
            <person name="Citino T."/>
        </authorList>
    </citation>
    <scope>NUCLEOTIDE SEQUENCE [LARGE SCALE GENOMIC DNA]</scope>
    <source>
        <strain evidence="9 10">831-C4</strain>
    </source>
</reference>
<dbReference type="OrthoDB" id="399038at2"/>
<dbReference type="Pfam" id="PF01475">
    <property type="entry name" value="FUR"/>
    <property type="match status" value="1"/>
</dbReference>
<organism evidence="9 10">
    <name type="scientific">Mesoplasma lactucae ATCC 49193</name>
    <dbReference type="NCBI Taxonomy" id="81460"/>
    <lineage>
        <taxon>Bacteria</taxon>
        <taxon>Bacillati</taxon>
        <taxon>Mycoplasmatota</taxon>
        <taxon>Mollicutes</taxon>
        <taxon>Entomoplasmatales</taxon>
        <taxon>Entomoplasmataceae</taxon>
        <taxon>Mesoplasma</taxon>
    </lineage>
</organism>
<dbReference type="RefSeq" id="WP_096862857.1">
    <property type="nucleotide sequence ID" value="NZ_CP023668.1"/>
</dbReference>
<dbReference type="InterPro" id="IPR002481">
    <property type="entry name" value="FUR"/>
</dbReference>
<name>A0A291IRY8_9MOLU</name>
<evidence type="ECO:0000256" key="3">
    <source>
        <dbReference type="ARBA" id="ARBA00022833"/>
    </source>
</evidence>
<evidence type="ECO:0000256" key="5">
    <source>
        <dbReference type="ARBA" id="ARBA00023125"/>
    </source>
</evidence>
<evidence type="ECO:0000313" key="10">
    <source>
        <dbReference type="Proteomes" id="UP000232227"/>
    </source>
</evidence>
<dbReference type="KEGG" id="mlac:CP520_02275"/>
<feature type="binding site" evidence="8">
    <location>
        <position position="117"/>
    </location>
    <ligand>
        <name>Fe cation</name>
        <dbReference type="ChEBI" id="CHEBI:24875"/>
    </ligand>
</feature>
<dbReference type="GO" id="GO:0008270">
    <property type="term" value="F:zinc ion binding"/>
    <property type="evidence" value="ECO:0007669"/>
    <property type="project" value="TreeGrafter"/>
</dbReference>
<feature type="binding site" evidence="7">
    <location>
        <position position="146"/>
    </location>
    <ligand>
        <name>Zn(2+)</name>
        <dbReference type="ChEBI" id="CHEBI:29105"/>
    </ligand>
</feature>
<keyword evidence="8" id="KW-0408">Iron</keyword>
<feature type="binding site" evidence="7">
    <location>
        <position position="105"/>
    </location>
    <ligand>
        <name>Zn(2+)</name>
        <dbReference type="ChEBI" id="CHEBI:29105"/>
    </ligand>
</feature>
<keyword evidence="3 7" id="KW-0862">Zinc</keyword>
<gene>
    <name evidence="9" type="ORF">CP520_02275</name>
</gene>